<dbReference type="PROSITE" id="PS50231">
    <property type="entry name" value="RICIN_B_LECTIN"/>
    <property type="match status" value="1"/>
</dbReference>
<protein>
    <recommendedName>
        <fullName evidence="2">Bulb-type lectin domain-containing protein</fullName>
    </recommendedName>
</protein>
<evidence type="ECO:0000256" key="1">
    <source>
        <dbReference type="SAM" id="MobiDB-lite"/>
    </source>
</evidence>
<name>A0A835WNS2_9CHLO</name>
<feature type="region of interest" description="Disordered" evidence="1">
    <location>
        <begin position="1"/>
        <end position="40"/>
    </location>
</feature>
<dbReference type="OrthoDB" id="545294at2759"/>
<proteinExistence type="predicted"/>
<dbReference type="SUPFAM" id="SSF51110">
    <property type="entry name" value="alpha-D-mannose-specific plant lectins"/>
    <property type="match status" value="1"/>
</dbReference>
<evidence type="ECO:0000313" key="4">
    <source>
        <dbReference type="Proteomes" id="UP000613740"/>
    </source>
</evidence>
<evidence type="ECO:0000313" key="3">
    <source>
        <dbReference type="EMBL" id="KAG2450851.1"/>
    </source>
</evidence>
<sequence length="348" mass="37917">MGRAEHHRDRKLLGLNATSNTSTNISTNTSTSTSTNTSTAPASCVTDLVDLQASVAVPAMLSDDVEAVPISGGKNRTKKAVKDGGLEARSATFSTSDTLSAGWCITTPRGTDTSACRTSSNRKYSFCIQSDGNIVLYDGATKAIWATGTNGKAGTSPHQLCMQTDGNLVGYNSRGQPFWASNTVRSGGSRLVMQNDGNVVLYDSRSAAYWSTDTWGGTSRARITLMGGQRSDLAVRCSSTSWRCYTTYDKSSSAGWVRETGDRLRLARTNLCLNLWGGGLDVNLYPCDPFGWNSQWTARDTMVYTYNRNALWWDGDGAQLKATGNQGCLTVFGRPVAWQCQWWFNWLW</sequence>
<dbReference type="PROSITE" id="PS50927">
    <property type="entry name" value="BULB_LECTIN"/>
    <property type="match status" value="1"/>
</dbReference>
<feature type="compositionally biased region" description="Low complexity" evidence="1">
    <location>
        <begin position="18"/>
        <end position="39"/>
    </location>
</feature>
<dbReference type="SMART" id="SM00108">
    <property type="entry name" value="B_lectin"/>
    <property type="match status" value="1"/>
</dbReference>
<dbReference type="AlphaFoldDB" id="A0A835WNS2"/>
<evidence type="ECO:0000259" key="2">
    <source>
        <dbReference type="PROSITE" id="PS50927"/>
    </source>
</evidence>
<dbReference type="Proteomes" id="UP000613740">
    <property type="component" value="Unassembled WGS sequence"/>
</dbReference>
<dbReference type="EMBL" id="JAEHOD010000010">
    <property type="protein sequence ID" value="KAG2450851.1"/>
    <property type="molecule type" value="Genomic_DNA"/>
</dbReference>
<dbReference type="InterPro" id="IPR001480">
    <property type="entry name" value="Bulb-type_lectin_dom"/>
</dbReference>
<keyword evidence="4" id="KW-1185">Reference proteome</keyword>
<dbReference type="Gene3D" id="2.90.10.10">
    <property type="entry name" value="Bulb-type lectin domain"/>
    <property type="match status" value="3"/>
</dbReference>
<feature type="domain" description="Bulb-type lectin" evidence="2">
    <location>
        <begin position="90"/>
        <end position="214"/>
    </location>
</feature>
<organism evidence="3 4">
    <name type="scientific">Chlamydomonas schloesseri</name>
    <dbReference type="NCBI Taxonomy" id="2026947"/>
    <lineage>
        <taxon>Eukaryota</taxon>
        <taxon>Viridiplantae</taxon>
        <taxon>Chlorophyta</taxon>
        <taxon>core chlorophytes</taxon>
        <taxon>Chlorophyceae</taxon>
        <taxon>CS clade</taxon>
        <taxon>Chlamydomonadales</taxon>
        <taxon>Chlamydomonadaceae</taxon>
        <taxon>Chlamydomonas</taxon>
    </lineage>
</organism>
<dbReference type="InterPro" id="IPR036426">
    <property type="entry name" value="Bulb-type_lectin_dom_sf"/>
</dbReference>
<dbReference type="CDD" id="cd00028">
    <property type="entry name" value="B_lectin"/>
    <property type="match status" value="1"/>
</dbReference>
<gene>
    <name evidence="3" type="ORF">HYH02_004685</name>
</gene>
<accession>A0A835WNS2</accession>
<reference evidence="3" key="1">
    <citation type="journal article" date="2020" name="bioRxiv">
        <title>Comparative genomics of Chlamydomonas.</title>
        <authorList>
            <person name="Craig R.J."/>
            <person name="Hasan A.R."/>
            <person name="Ness R.W."/>
            <person name="Keightley P.D."/>
        </authorList>
    </citation>
    <scope>NUCLEOTIDE SEQUENCE</scope>
    <source>
        <strain evidence="3">CCAP 11/173</strain>
    </source>
</reference>
<comment type="caution">
    <text evidence="3">The sequence shown here is derived from an EMBL/GenBank/DDBJ whole genome shotgun (WGS) entry which is preliminary data.</text>
</comment>